<evidence type="ECO:0000313" key="1">
    <source>
        <dbReference type="EMBL" id="OWK42395.1"/>
    </source>
</evidence>
<proteinExistence type="predicted"/>
<organism evidence="1 2">
    <name type="scientific">Fimbriiglobus ruber</name>
    <dbReference type="NCBI Taxonomy" id="1908690"/>
    <lineage>
        <taxon>Bacteria</taxon>
        <taxon>Pseudomonadati</taxon>
        <taxon>Planctomycetota</taxon>
        <taxon>Planctomycetia</taxon>
        <taxon>Gemmatales</taxon>
        <taxon>Gemmataceae</taxon>
        <taxon>Fimbriiglobus</taxon>
    </lineage>
</organism>
<sequence>MVQQLFNHALGLNVTVGKVDAATRTDVALQDRKSFADVGD</sequence>
<dbReference type="EMBL" id="NIDE01000005">
    <property type="protein sequence ID" value="OWK42395.1"/>
    <property type="molecule type" value="Genomic_DNA"/>
</dbReference>
<dbReference type="Proteomes" id="UP000214646">
    <property type="component" value="Unassembled WGS sequence"/>
</dbReference>
<protein>
    <submittedName>
        <fullName evidence="1">Uncharacterized protein</fullName>
    </submittedName>
</protein>
<comment type="caution">
    <text evidence="1">The sequence shown here is derived from an EMBL/GenBank/DDBJ whole genome shotgun (WGS) entry which is preliminary data.</text>
</comment>
<keyword evidence="2" id="KW-1185">Reference proteome</keyword>
<accession>A0A225E127</accession>
<dbReference type="AlphaFoldDB" id="A0A225E127"/>
<gene>
    <name evidence="1" type="ORF">FRUB_04473</name>
</gene>
<reference evidence="2" key="1">
    <citation type="submission" date="2017-06" db="EMBL/GenBank/DDBJ databases">
        <title>Genome analysis of Fimbriiglobus ruber SP5, the first member of the order Planctomycetales with confirmed chitinolytic capability.</title>
        <authorList>
            <person name="Ravin N.V."/>
            <person name="Rakitin A.L."/>
            <person name="Ivanova A.A."/>
            <person name="Beletsky A.V."/>
            <person name="Kulichevskaya I.S."/>
            <person name="Mardanov A.V."/>
            <person name="Dedysh S.N."/>
        </authorList>
    </citation>
    <scope>NUCLEOTIDE SEQUENCE [LARGE SCALE GENOMIC DNA]</scope>
    <source>
        <strain evidence="2">SP5</strain>
    </source>
</reference>
<evidence type="ECO:0000313" key="2">
    <source>
        <dbReference type="Proteomes" id="UP000214646"/>
    </source>
</evidence>
<name>A0A225E127_9BACT</name>